<evidence type="ECO:0000313" key="6">
    <source>
        <dbReference type="Proteomes" id="UP000176965"/>
    </source>
</evidence>
<feature type="region of interest" description="Disordered" evidence="4">
    <location>
        <begin position="234"/>
        <end position="273"/>
    </location>
</feature>
<reference evidence="5 6" key="1">
    <citation type="journal article" date="2016" name="Nat. Commun.">
        <title>Thousands of microbial genomes shed light on interconnected biogeochemical processes in an aquifer system.</title>
        <authorList>
            <person name="Anantharaman K."/>
            <person name="Brown C.T."/>
            <person name="Hug L.A."/>
            <person name="Sharon I."/>
            <person name="Castelle C.J."/>
            <person name="Probst A.J."/>
            <person name="Thomas B.C."/>
            <person name="Singh A."/>
            <person name="Wilkins M.J."/>
            <person name="Karaoz U."/>
            <person name="Brodie E.L."/>
            <person name="Williams K.H."/>
            <person name="Hubbard S.S."/>
            <person name="Banfield J.F."/>
        </authorList>
    </citation>
    <scope>NUCLEOTIDE SEQUENCE [LARGE SCALE GENOMIC DNA]</scope>
</reference>
<dbReference type="STRING" id="1802338.A2541_01650"/>
<organism evidence="5 6">
    <name type="scientific">Candidatus Taylorbacteria bacterium RIFOXYD2_FULL_36_9</name>
    <dbReference type="NCBI Taxonomy" id="1802338"/>
    <lineage>
        <taxon>Bacteria</taxon>
        <taxon>Candidatus Tayloriibacteriota</taxon>
    </lineage>
</organism>
<proteinExistence type="inferred from homology"/>
<comment type="similarity">
    <text evidence="1">Belongs to the ice-binding protein family.</text>
</comment>
<dbReference type="SUPFAM" id="SSF63817">
    <property type="entry name" value="Sortase"/>
    <property type="match status" value="1"/>
</dbReference>
<dbReference type="AlphaFoldDB" id="A0A1G2PF29"/>
<dbReference type="Pfam" id="PF04203">
    <property type="entry name" value="Sortase"/>
    <property type="match status" value="1"/>
</dbReference>
<comment type="caution">
    <text evidence="5">The sequence shown here is derived from an EMBL/GenBank/DDBJ whole genome shotgun (WGS) entry which is preliminary data.</text>
</comment>
<accession>A0A1G2PF29</accession>
<dbReference type="Pfam" id="PF11999">
    <property type="entry name" value="Ice_binding"/>
    <property type="match status" value="1"/>
</dbReference>
<evidence type="ECO:0000256" key="1">
    <source>
        <dbReference type="ARBA" id="ARBA00005445"/>
    </source>
</evidence>
<dbReference type="CDD" id="cd05829">
    <property type="entry name" value="Sortase_F"/>
    <property type="match status" value="1"/>
</dbReference>
<protein>
    <recommendedName>
        <fullName evidence="7">Sortase</fullName>
    </recommendedName>
</protein>
<evidence type="ECO:0000256" key="2">
    <source>
        <dbReference type="ARBA" id="ARBA00022729"/>
    </source>
</evidence>
<dbReference type="GO" id="GO:0016787">
    <property type="term" value="F:hydrolase activity"/>
    <property type="evidence" value="ECO:0007669"/>
    <property type="project" value="UniProtKB-KW"/>
</dbReference>
<dbReference type="EMBL" id="MHSQ01000023">
    <property type="protein sequence ID" value="OHA46950.1"/>
    <property type="molecule type" value="Genomic_DNA"/>
</dbReference>
<evidence type="ECO:0000313" key="5">
    <source>
        <dbReference type="EMBL" id="OHA46950.1"/>
    </source>
</evidence>
<dbReference type="InterPro" id="IPR042001">
    <property type="entry name" value="Sortase_F"/>
</dbReference>
<evidence type="ECO:0000256" key="3">
    <source>
        <dbReference type="ARBA" id="ARBA00022801"/>
    </source>
</evidence>
<evidence type="ECO:0008006" key="7">
    <source>
        <dbReference type="Google" id="ProtNLM"/>
    </source>
</evidence>
<dbReference type="Proteomes" id="UP000176965">
    <property type="component" value="Unassembled WGS sequence"/>
</dbReference>
<feature type="compositionally biased region" description="Low complexity" evidence="4">
    <location>
        <begin position="254"/>
        <end position="273"/>
    </location>
</feature>
<dbReference type="InterPro" id="IPR005754">
    <property type="entry name" value="Sortase"/>
</dbReference>
<name>A0A1G2PF29_9BACT</name>
<keyword evidence="2" id="KW-0732">Signal</keyword>
<keyword evidence="3" id="KW-0378">Hydrolase</keyword>
<dbReference type="InterPro" id="IPR021884">
    <property type="entry name" value="Ice-bd_prot"/>
</dbReference>
<gene>
    <name evidence="5" type="ORF">A2541_01650</name>
</gene>
<evidence type="ECO:0000256" key="4">
    <source>
        <dbReference type="SAM" id="MobiDB-lite"/>
    </source>
</evidence>
<dbReference type="Gene3D" id="2.40.260.10">
    <property type="entry name" value="Sortase"/>
    <property type="match status" value="1"/>
</dbReference>
<sequence length="507" mass="53528">MKKVSVKKLGKVLLVGLTIVFLTNLTGLALAATTIDLGTADNFVILAGSTITNTGFSTISGDVGLSPGTSITGFPPGIITGTQYVAEAVSVAAQADSVIAYNNAVSQTPASLVATELGGTTKIAGIYNSADGTFGITGTLTLDALGDPDAVFIFQTNSTLITAGNSNIILTNEAQACNVFWQVGSSATLGTNSAFEGNILALTSVTLNTGASVNGRILAQNGAVTLDTNTVSRATCSVIPDPPPADPEPDTDDTSTSTPPSTSPSSSHSSSGSLTHYGCKDTKALNYEYFAGSDPSLCVYSDPTVLPIIATTSTPNFPNTGFPPQEKNFLKNIMNWLMPVNKNIIFPVTEQKSSSQPFRLRIPTIGVDAEVKSLGLDSLGKMDISKDPIFVTWYNLGPRPGETGNAVIAGHYGWLNNQPAVFDNLYKLKKGERIFIENMSTSADEKGSVITFVVREIQIIGGYQNASEVFNSRDEKSHLNLITCGGIWNEFTQNYSERLVIFADKVD</sequence>
<dbReference type="InterPro" id="IPR023365">
    <property type="entry name" value="Sortase_dom-sf"/>
</dbReference>